<evidence type="ECO:0000256" key="11">
    <source>
        <dbReference type="ARBA" id="ARBA00022763"/>
    </source>
</evidence>
<evidence type="ECO:0000256" key="9">
    <source>
        <dbReference type="ARBA" id="ARBA00022695"/>
    </source>
</evidence>
<evidence type="ECO:0000256" key="10">
    <source>
        <dbReference type="ARBA" id="ARBA00022705"/>
    </source>
</evidence>
<evidence type="ECO:0000256" key="12">
    <source>
        <dbReference type="ARBA" id="ARBA00022843"/>
    </source>
</evidence>
<dbReference type="Gene3D" id="3.30.460.10">
    <property type="entry name" value="Beta Polymerase, domain 2"/>
    <property type="match status" value="1"/>
</dbReference>
<dbReference type="CDD" id="cd07436">
    <property type="entry name" value="PHP_PolX"/>
    <property type="match status" value="1"/>
</dbReference>
<evidence type="ECO:0000256" key="14">
    <source>
        <dbReference type="ARBA" id="ARBA00023053"/>
    </source>
</evidence>
<evidence type="ECO:0000256" key="20">
    <source>
        <dbReference type="ARBA" id="ARBA00045548"/>
    </source>
</evidence>
<dbReference type="SUPFAM" id="SSF89550">
    <property type="entry name" value="PHP domain-like"/>
    <property type="match status" value="1"/>
</dbReference>
<dbReference type="InterPro" id="IPR010996">
    <property type="entry name" value="HHH_MUS81"/>
</dbReference>
<organism evidence="25 26">
    <name type="scientific">Limnochorda pilosa</name>
    <dbReference type="NCBI Taxonomy" id="1555112"/>
    <lineage>
        <taxon>Bacteria</taxon>
        <taxon>Bacillati</taxon>
        <taxon>Bacillota</taxon>
        <taxon>Limnochordia</taxon>
        <taxon>Limnochordales</taxon>
        <taxon>Limnochordaceae</taxon>
        <taxon>Limnochorda</taxon>
    </lineage>
</organism>
<evidence type="ECO:0000256" key="19">
    <source>
        <dbReference type="ARBA" id="ARBA00044678"/>
    </source>
</evidence>
<dbReference type="GO" id="GO:0008270">
    <property type="term" value="F:zinc ion binding"/>
    <property type="evidence" value="ECO:0007669"/>
    <property type="project" value="TreeGrafter"/>
</dbReference>
<dbReference type="Pfam" id="PF14791">
    <property type="entry name" value="DNA_pol_B_thumb"/>
    <property type="match status" value="1"/>
</dbReference>
<dbReference type="Gene3D" id="3.20.20.140">
    <property type="entry name" value="Metal-dependent hydrolases"/>
    <property type="match status" value="1"/>
</dbReference>
<keyword evidence="13" id="KW-0239">DNA-directed DNA polymerase</keyword>
<dbReference type="InterPro" id="IPR016195">
    <property type="entry name" value="Pol/histidinol_Pase-like"/>
</dbReference>
<dbReference type="KEGG" id="lpil:LIP_2494"/>
<gene>
    <name evidence="25" type="ORF">LIP_2494</name>
</gene>
<dbReference type="RefSeq" id="WP_068138520.1">
    <property type="nucleotide sequence ID" value="NZ_AP014924.1"/>
</dbReference>
<dbReference type="InterPro" id="IPR002008">
    <property type="entry name" value="DNA_pol_X_beta-like"/>
</dbReference>
<comment type="catalytic activity">
    <reaction evidence="21">
        <text>DNA(n) + a 2'-deoxyribonucleoside 5'-triphosphate = DNA(n+1) + diphosphate</text>
        <dbReference type="Rhea" id="RHEA:22508"/>
        <dbReference type="Rhea" id="RHEA-COMP:17339"/>
        <dbReference type="Rhea" id="RHEA-COMP:17340"/>
        <dbReference type="ChEBI" id="CHEBI:33019"/>
        <dbReference type="ChEBI" id="CHEBI:61560"/>
        <dbReference type="ChEBI" id="CHEBI:173112"/>
        <dbReference type="EC" id="2.7.7.7"/>
    </reaction>
</comment>
<keyword evidence="26" id="KW-1185">Reference proteome</keyword>
<comment type="catalytic activity">
    <reaction evidence="19">
        <text>a 5'-end 2'-deoxyribose-2'-deoxyribonucleotide-DNA = (2E,4S)-4-hydroxypenten-2-al-5-phosphate + a 5'-end 5'-phospho-2'-deoxyribonucleoside-DNA + H(+)</text>
        <dbReference type="Rhea" id="RHEA:76255"/>
        <dbReference type="Rhea" id="RHEA-COMP:13180"/>
        <dbReference type="Rhea" id="RHEA-COMP:18657"/>
        <dbReference type="ChEBI" id="CHEBI:15378"/>
        <dbReference type="ChEBI" id="CHEBI:136412"/>
        <dbReference type="ChEBI" id="CHEBI:195194"/>
        <dbReference type="ChEBI" id="CHEBI:195195"/>
    </reaction>
</comment>
<evidence type="ECO:0000256" key="15">
    <source>
        <dbReference type="ARBA" id="ARBA00023204"/>
    </source>
</evidence>
<dbReference type="Pfam" id="PF14716">
    <property type="entry name" value="HHH_8"/>
    <property type="match status" value="1"/>
</dbReference>
<reference evidence="26" key="2">
    <citation type="journal article" date="2016" name="Int. J. Syst. Evol. Microbiol.">
        <title>Complete genome sequence and cell structure of Limnochorda pilosa, a Gram-negative spore-former within the phylum Firmicutes.</title>
        <authorList>
            <person name="Watanabe M."/>
            <person name="Kojima H."/>
            <person name="Fukui M."/>
        </authorList>
    </citation>
    <scope>NUCLEOTIDE SEQUENCE [LARGE SCALE GENOMIC DNA]</scope>
    <source>
        <strain evidence="26">HC45</strain>
    </source>
</reference>
<evidence type="ECO:0000256" key="18">
    <source>
        <dbReference type="ARBA" id="ARBA00044632"/>
    </source>
</evidence>
<dbReference type="AlphaFoldDB" id="A0A0K2SMJ6"/>
<keyword evidence="15" id="KW-0234">DNA repair</keyword>
<dbReference type="Pfam" id="PF02811">
    <property type="entry name" value="PHP"/>
    <property type="match status" value="1"/>
</dbReference>
<dbReference type="Pfam" id="PF14520">
    <property type="entry name" value="HHH_5"/>
    <property type="match status" value="1"/>
</dbReference>
<evidence type="ECO:0000313" key="25">
    <source>
        <dbReference type="EMBL" id="BAS28330.1"/>
    </source>
</evidence>
<evidence type="ECO:0000256" key="5">
    <source>
        <dbReference type="ARBA" id="ARBA00020020"/>
    </source>
</evidence>
<dbReference type="CDD" id="cd00141">
    <property type="entry name" value="NT_POLXc"/>
    <property type="match status" value="1"/>
</dbReference>
<comment type="function">
    <text evidence="20">Repair polymerase that plays a key role in base-excision repair. During this process, the damaged base is excised by specific DNA glycosylases, the DNA backbone is nicked at the abasic site by an apurinic/apyrimidic (AP) endonuclease, and POLB removes 5'-deoxyribose-phosphate from the preincised AP site acting as a 5'-deoxyribose-phosphate lyase (5'-dRP lyase); through its DNA polymerase activity, it adds one nucleotide to the 3' end of the arising single-nucleotide gap. Conducts 'gap-filling' DNA synthesis in a stepwise distributive fashion rather than in a processive fashion as for other DNA polymerases. It is also able to cleave sugar-phosphate bonds 3' to an intact AP site, acting as an AP lyase.</text>
</comment>
<dbReference type="GO" id="GO:0003677">
    <property type="term" value="F:DNA binding"/>
    <property type="evidence" value="ECO:0007669"/>
    <property type="project" value="InterPro"/>
</dbReference>
<dbReference type="SUPFAM" id="SSF158702">
    <property type="entry name" value="Sec63 N-terminal domain-like"/>
    <property type="match status" value="1"/>
</dbReference>
<dbReference type="Gene3D" id="1.10.150.20">
    <property type="entry name" value="5' to 3' exonuclease, C-terminal subdomain"/>
    <property type="match status" value="1"/>
</dbReference>
<accession>A0A0K2SMJ6</accession>
<dbReference type="GO" id="GO:0140078">
    <property type="term" value="F:class I DNA-(apurinic or apyrimidinic site) endonuclease activity"/>
    <property type="evidence" value="ECO:0007669"/>
    <property type="project" value="UniProtKB-EC"/>
</dbReference>
<dbReference type="STRING" id="1555112.LIP_2494"/>
<evidence type="ECO:0000256" key="1">
    <source>
        <dbReference type="ARBA" id="ARBA00001946"/>
    </source>
</evidence>
<dbReference type="EC" id="4.2.99.18" evidence="4"/>
<evidence type="ECO:0000256" key="16">
    <source>
        <dbReference type="ARBA" id="ARBA00035717"/>
    </source>
</evidence>
<dbReference type="Gene3D" id="3.30.210.10">
    <property type="entry name" value="DNA polymerase, thumb domain"/>
    <property type="match status" value="1"/>
</dbReference>
<dbReference type="InterPro" id="IPR022311">
    <property type="entry name" value="PolX-like"/>
</dbReference>
<evidence type="ECO:0000256" key="8">
    <source>
        <dbReference type="ARBA" id="ARBA00022679"/>
    </source>
</evidence>
<keyword evidence="10" id="KW-0235">DNA replication</keyword>
<dbReference type="NCBIfam" id="NF006375">
    <property type="entry name" value="PRK08609.1"/>
    <property type="match status" value="1"/>
</dbReference>
<evidence type="ECO:0000256" key="13">
    <source>
        <dbReference type="ARBA" id="ARBA00022932"/>
    </source>
</evidence>
<keyword evidence="7" id="KW-0237">DNA synthesis</keyword>
<evidence type="ECO:0000256" key="4">
    <source>
        <dbReference type="ARBA" id="ARBA00012720"/>
    </source>
</evidence>
<evidence type="ECO:0000259" key="22">
    <source>
        <dbReference type="SMART" id="SM00278"/>
    </source>
</evidence>
<keyword evidence="11" id="KW-0227">DNA damage</keyword>
<evidence type="ECO:0000256" key="17">
    <source>
        <dbReference type="ARBA" id="ARBA00035726"/>
    </source>
</evidence>
<evidence type="ECO:0000259" key="24">
    <source>
        <dbReference type="SMART" id="SM00483"/>
    </source>
</evidence>
<dbReference type="FunFam" id="3.20.20.140:FF:000047">
    <property type="entry name" value="PHP domain-containing protein"/>
    <property type="match status" value="1"/>
</dbReference>
<dbReference type="InterPro" id="IPR003141">
    <property type="entry name" value="Pol/His_phosphatase_N"/>
</dbReference>
<evidence type="ECO:0000256" key="2">
    <source>
        <dbReference type="ARBA" id="ARBA00004496"/>
    </source>
</evidence>
<dbReference type="Gene3D" id="1.10.150.110">
    <property type="entry name" value="DNA polymerase beta, N-terminal domain-like"/>
    <property type="match status" value="1"/>
</dbReference>
<keyword evidence="6" id="KW-0488">Methylation</keyword>
<dbReference type="GO" id="GO:0005829">
    <property type="term" value="C:cytosol"/>
    <property type="evidence" value="ECO:0007669"/>
    <property type="project" value="TreeGrafter"/>
</dbReference>
<dbReference type="SUPFAM" id="SSF47802">
    <property type="entry name" value="DNA polymerase beta, N-terminal domain-like"/>
    <property type="match status" value="1"/>
</dbReference>
<name>A0A0K2SMJ6_LIMPI</name>
<dbReference type="PRINTS" id="PR00870">
    <property type="entry name" value="DNAPOLXBETA"/>
</dbReference>
<keyword evidence="9" id="KW-0548">Nucleotidyltransferase</keyword>
<dbReference type="SMART" id="SM00278">
    <property type="entry name" value="HhH1"/>
    <property type="match status" value="3"/>
</dbReference>
<evidence type="ECO:0000256" key="21">
    <source>
        <dbReference type="ARBA" id="ARBA00049244"/>
    </source>
</evidence>
<evidence type="ECO:0000256" key="6">
    <source>
        <dbReference type="ARBA" id="ARBA00022481"/>
    </source>
</evidence>
<feature type="domain" description="DNA-directed DNA polymerase X" evidence="24">
    <location>
        <begin position="1"/>
        <end position="313"/>
    </location>
</feature>
<dbReference type="SMART" id="SM00481">
    <property type="entry name" value="POLIIIAc"/>
    <property type="match status" value="1"/>
</dbReference>
<dbReference type="OrthoDB" id="9808747at2"/>
<dbReference type="InterPro" id="IPR027421">
    <property type="entry name" value="DNA_pol_lamdba_lyase_dom_sf"/>
</dbReference>
<dbReference type="PANTHER" id="PTHR36928">
    <property type="entry name" value="PHOSPHATASE YCDX-RELATED"/>
    <property type="match status" value="1"/>
</dbReference>
<sequence length="580" mass="63839">MQNLRLASIFREMADLLEVKGESVFKVRAYRRAAEQLEQLPEDLADVVRSGGIERLPGFGQALVAKAREFVATGRVEAHQRLLAEYPAQVLDLLKVPGLGPRLAERLHRELGVGGLDDLEQAARDGRLRTLRGMGPRAEEKILAGIEALRRQGARRSIGEVLPQARWLQAGLERLPAVERAVVAGSLRRWKETVKDADLVVVTSTPAELVASLRAQGLAQEVGGGEDRVAVVLPTGLKADLRLVEAVHFPSALHHFTGSKEHHVLLRERARRMGLSVSEYGLARDGGTPDPLASEEELYGRLGLAFVPPELREGHEELELAEQGALPVLLGRDDLKGDLHVHTDWSDGRASLEQMVEAARARGYRYLAVCDHSPAVRVAGGLSPERLLAQIERIERLNRTLEGFRVLVGTECDILADGTLDYPDELLERLDWVVASIHSRMGQDAETLLARYRRALESPWVDAVGHPTGRLLGRRDAMEVPVEGLVELAARRGAALEINASPERLDLDSRWARVAAQAGVRLVVSTDAHHPEHLDFIEYGVGIARRAGLGPAQVVNAWDEKELLGWIRARREAARRPPPA</sequence>
<dbReference type="InterPro" id="IPR037160">
    <property type="entry name" value="DNA_Pol_thumb_sf"/>
</dbReference>
<feature type="domain" description="Helix-hairpin-helix DNA-binding motif class 1" evidence="22">
    <location>
        <begin position="91"/>
        <end position="110"/>
    </location>
</feature>
<dbReference type="EMBL" id="AP014924">
    <property type="protein sequence ID" value="BAS28330.1"/>
    <property type="molecule type" value="Genomic_DNA"/>
</dbReference>
<dbReference type="InterPro" id="IPR047967">
    <property type="entry name" value="PolX_PHP"/>
</dbReference>
<evidence type="ECO:0000259" key="23">
    <source>
        <dbReference type="SMART" id="SM00481"/>
    </source>
</evidence>
<keyword evidence="12" id="KW-0832">Ubl conjugation</keyword>
<evidence type="ECO:0000313" key="26">
    <source>
        <dbReference type="Proteomes" id="UP000065807"/>
    </source>
</evidence>
<dbReference type="InterPro" id="IPR004013">
    <property type="entry name" value="PHP_dom"/>
</dbReference>
<dbReference type="PIRSF" id="PIRSF005047">
    <property type="entry name" value="UCP005047_YshC"/>
    <property type="match status" value="1"/>
</dbReference>
<protein>
    <recommendedName>
        <fullName evidence="5">DNA polymerase beta</fullName>
        <ecNumber evidence="3">2.7.7.7</ecNumber>
        <ecNumber evidence="4">4.2.99.18</ecNumber>
    </recommendedName>
    <alternativeName>
        <fullName evidence="16">5'-deoxyribose-phosphate lyase</fullName>
    </alternativeName>
    <alternativeName>
        <fullName evidence="17">AP lyase</fullName>
    </alternativeName>
</protein>
<dbReference type="SUPFAM" id="SSF81301">
    <property type="entry name" value="Nucleotidyltransferase"/>
    <property type="match status" value="1"/>
</dbReference>
<evidence type="ECO:0000256" key="7">
    <source>
        <dbReference type="ARBA" id="ARBA00022634"/>
    </source>
</evidence>
<dbReference type="GO" id="GO:0006281">
    <property type="term" value="P:DNA repair"/>
    <property type="evidence" value="ECO:0007669"/>
    <property type="project" value="UniProtKB-KW"/>
</dbReference>
<keyword evidence="14" id="KW-0915">Sodium</keyword>
<comment type="subcellular location">
    <subcellularLocation>
        <location evidence="2">Cytoplasm</location>
    </subcellularLocation>
</comment>
<comment type="cofactor">
    <cofactor evidence="1">
        <name>Mg(2+)</name>
        <dbReference type="ChEBI" id="CHEBI:18420"/>
    </cofactor>
</comment>
<dbReference type="GO" id="GO:0042578">
    <property type="term" value="F:phosphoric ester hydrolase activity"/>
    <property type="evidence" value="ECO:0007669"/>
    <property type="project" value="TreeGrafter"/>
</dbReference>
<reference evidence="26" key="1">
    <citation type="submission" date="2015-07" db="EMBL/GenBank/DDBJ databases">
        <title>Complete genome sequence and phylogenetic analysis of Limnochorda pilosa.</title>
        <authorList>
            <person name="Watanabe M."/>
            <person name="Kojima H."/>
            <person name="Fukui M."/>
        </authorList>
    </citation>
    <scope>NUCLEOTIDE SEQUENCE [LARGE SCALE GENOMIC DNA]</scope>
    <source>
        <strain evidence="26">HC45</strain>
    </source>
</reference>
<keyword evidence="8" id="KW-0808">Transferase</keyword>
<dbReference type="GO" id="GO:0003887">
    <property type="term" value="F:DNA-directed DNA polymerase activity"/>
    <property type="evidence" value="ECO:0007669"/>
    <property type="project" value="UniProtKB-KW"/>
</dbReference>
<dbReference type="InterPro" id="IPR029398">
    <property type="entry name" value="PolB_thumb"/>
</dbReference>
<dbReference type="PANTHER" id="PTHR36928:SF1">
    <property type="entry name" value="PHOSPHATASE YCDX-RELATED"/>
    <property type="match status" value="1"/>
</dbReference>
<feature type="domain" description="Helix-hairpin-helix DNA-binding motif class 1" evidence="22">
    <location>
        <begin position="51"/>
        <end position="70"/>
    </location>
</feature>
<evidence type="ECO:0000256" key="3">
    <source>
        <dbReference type="ARBA" id="ARBA00012417"/>
    </source>
</evidence>
<feature type="domain" description="Polymerase/histidinol phosphatase N-terminal" evidence="23">
    <location>
        <begin position="337"/>
        <end position="416"/>
    </location>
</feature>
<comment type="catalytic activity">
    <reaction evidence="18">
        <text>2'-deoxyribonucleotide-(2'-deoxyribose 5'-phosphate)-2'-deoxyribonucleotide-DNA = a 3'-end 2'-deoxyribonucleotide-(2,3-dehydro-2,3-deoxyribose 5'-phosphate)-DNA + a 5'-end 5'-phospho-2'-deoxyribonucleoside-DNA + H(+)</text>
        <dbReference type="Rhea" id="RHEA:66592"/>
        <dbReference type="Rhea" id="RHEA-COMP:13180"/>
        <dbReference type="Rhea" id="RHEA-COMP:16897"/>
        <dbReference type="Rhea" id="RHEA-COMP:17067"/>
        <dbReference type="ChEBI" id="CHEBI:15378"/>
        <dbReference type="ChEBI" id="CHEBI:136412"/>
        <dbReference type="ChEBI" id="CHEBI:157695"/>
        <dbReference type="ChEBI" id="CHEBI:167181"/>
        <dbReference type="EC" id="4.2.99.18"/>
    </reaction>
</comment>
<dbReference type="InterPro" id="IPR043519">
    <property type="entry name" value="NT_sf"/>
</dbReference>
<proteinExistence type="predicted"/>
<dbReference type="SMART" id="SM00483">
    <property type="entry name" value="POLXc"/>
    <property type="match status" value="1"/>
</dbReference>
<dbReference type="InterPro" id="IPR002054">
    <property type="entry name" value="DNA-dir_DNA_pol_X"/>
</dbReference>
<dbReference type="InterPro" id="IPR050243">
    <property type="entry name" value="PHP_phosphatase"/>
</dbReference>
<dbReference type="Proteomes" id="UP000065807">
    <property type="component" value="Chromosome"/>
</dbReference>
<dbReference type="InterPro" id="IPR003583">
    <property type="entry name" value="Hlx-hairpin-Hlx_DNA-bd_motif"/>
</dbReference>
<feature type="domain" description="Helix-hairpin-helix DNA-binding motif class 1" evidence="22">
    <location>
        <begin position="126"/>
        <end position="145"/>
    </location>
</feature>
<dbReference type="EC" id="2.7.7.7" evidence="3"/>